<feature type="non-terminal residue" evidence="2">
    <location>
        <position position="1"/>
    </location>
</feature>
<evidence type="ECO:0000256" key="1">
    <source>
        <dbReference type="SAM" id="MobiDB-lite"/>
    </source>
</evidence>
<gene>
    <name evidence="2" type="primary">AUGUSTUS-3.0.2_31011</name>
    <name evidence="2" type="ORF">TcasGA2_TC031011</name>
</gene>
<keyword evidence="3" id="KW-1185">Reference proteome</keyword>
<dbReference type="AlphaFoldDB" id="A0A139WA52"/>
<reference evidence="2 3" key="1">
    <citation type="journal article" date="2008" name="Nature">
        <title>The genome of the model beetle and pest Tribolium castaneum.</title>
        <authorList>
            <consortium name="Tribolium Genome Sequencing Consortium"/>
            <person name="Richards S."/>
            <person name="Gibbs R.A."/>
            <person name="Weinstock G.M."/>
            <person name="Brown S.J."/>
            <person name="Denell R."/>
            <person name="Beeman R.W."/>
            <person name="Gibbs R."/>
            <person name="Beeman R.W."/>
            <person name="Brown S.J."/>
            <person name="Bucher G."/>
            <person name="Friedrich M."/>
            <person name="Grimmelikhuijzen C.J."/>
            <person name="Klingler M."/>
            <person name="Lorenzen M."/>
            <person name="Richards S."/>
            <person name="Roth S."/>
            <person name="Schroder R."/>
            <person name="Tautz D."/>
            <person name="Zdobnov E.M."/>
            <person name="Muzny D."/>
            <person name="Gibbs R.A."/>
            <person name="Weinstock G.M."/>
            <person name="Attaway T."/>
            <person name="Bell S."/>
            <person name="Buhay C.J."/>
            <person name="Chandrabose M.N."/>
            <person name="Chavez D."/>
            <person name="Clerk-Blankenburg K.P."/>
            <person name="Cree A."/>
            <person name="Dao M."/>
            <person name="Davis C."/>
            <person name="Chacko J."/>
            <person name="Dinh H."/>
            <person name="Dugan-Rocha S."/>
            <person name="Fowler G."/>
            <person name="Garner T.T."/>
            <person name="Garnes J."/>
            <person name="Gnirke A."/>
            <person name="Hawes A."/>
            <person name="Hernandez J."/>
            <person name="Hines S."/>
            <person name="Holder M."/>
            <person name="Hume J."/>
            <person name="Jhangiani S.N."/>
            <person name="Joshi V."/>
            <person name="Khan Z.M."/>
            <person name="Jackson L."/>
            <person name="Kovar C."/>
            <person name="Kowis A."/>
            <person name="Lee S."/>
            <person name="Lewis L.R."/>
            <person name="Margolis J."/>
            <person name="Morgan M."/>
            <person name="Nazareth L.V."/>
            <person name="Nguyen N."/>
            <person name="Okwuonu G."/>
            <person name="Parker D."/>
            <person name="Richards S."/>
            <person name="Ruiz S.J."/>
            <person name="Santibanez J."/>
            <person name="Savard J."/>
            <person name="Scherer S.E."/>
            <person name="Schneider B."/>
            <person name="Sodergren E."/>
            <person name="Tautz D."/>
            <person name="Vattahil S."/>
            <person name="Villasana D."/>
            <person name="White C.S."/>
            <person name="Wright R."/>
            <person name="Park Y."/>
            <person name="Beeman R.W."/>
            <person name="Lord J."/>
            <person name="Oppert B."/>
            <person name="Lorenzen M."/>
            <person name="Brown S."/>
            <person name="Wang L."/>
            <person name="Savard J."/>
            <person name="Tautz D."/>
            <person name="Richards S."/>
            <person name="Weinstock G."/>
            <person name="Gibbs R.A."/>
            <person name="Liu Y."/>
            <person name="Worley K."/>
            <person name="Weinstock G."/>
            <person name="Elsik C.G."/>
            <person name="Reese J.T."/>
            <person name="Elhaik E."/>
            <person name="Landan G."/>
            <person name="Graur D."/>
            <person name="Arensburger P."/>
            <person name="Atkinson P."/>
            <person name="Beeman R.W."/>
            <person name="Beidler J."/>
            <person name="Brown S.J."/>
            <person name="Demuth J.P."/>
            <person name="Drury D.W."/>
            <person name="Du Y.Z."/>
            <person name="Fujiwara H."/>
            <person name="Lorenzen M."/>
            <person name="Maselli V."/>
            <person name="Osanai M."/>
            <person name="Park Y."/>
            <person name="Robertson H.M."/>
            <person name="Tu Z."/>
            <person name="Wang J.J."/>
            <person name="Wang S."/>
            <person name="Richards S."/>
            <person name="Song H."/>
            <person name="Zhang L."/>
            <person name="Sodergren E."/>
            <person name="Werner D."/>
            <person name="Stanke M."/>
            <person name="Morgenstern B."/>
            <person name="Solovyev V."/>
            <person name="Kosarev P."/>
            <person name="Brown G."/>
            <person name="Chen H.C."/>
            <person name="Ermolaeva O."/>
            <person name="Hlavina W."/>
            <person name="Kapustin Y."/>
            <person name="Kiryutin B."/>
            <person name="Kitts P."/>
            <person name="Maglott D."/>
            <person name="Pruitt K."/>
            <person name="Sapojnikov V."/>
            <person name="Souvorov A."/>
            <person name="Mackey A.J."/>
            <person name="Waterhouse R.M."/>
            <person name="Wyder S."/>
            <person name="Zdobnov E.M."/>
            <person name="Zdobnov E.M."/>
            <person name="Wyder S."/>
            <person name="Kriventseva E.V."/>
            <person name="Kadowaki T."/>
            <person name="Bork P."/>
            <person name="Aranda M."/>
            <person name="Bao R."/>
            <person name="Beermann A."/>
            <person name="Berns N."/>
            <person name="Bolognesi R."/>
            <person name="Bonneton F."/>
            <person name="Bopp D."/>
            <person name="Brown S.J."/>
            <person name="Bucher G."/>
            <person name="Butts T."/>
            <person name="Chaumot A."/>
            <person name="Denell R.E."/>
            <person name="Ferrier D.E."/>
            <person name="Friedrich M."/>
            <person name="Gordon C.M."/>
            <person name="Jindra M."/>
            <person name="Klingler M."/>
            <person name="Lan Q."/>
            <person name="Lattorff H.M."/>
            <person name="Laudet V."/>
            <person name="von Levetsow C."/>
            <person name="Liu Z."/>
            <person name="Lutz R."/>
            <person name="Lynch J.A."/>
            <person name="da Fonseca R.N."/>
            <person name="Posnien N."/>
            <person name="Reuter R."/>
            <person name="Roth S."/>
            <person name="Savard J."/>
            <person name="Schinko J.B."/>
            <person name="Schmitt C."/>
            <person name="Schoppmeier M."/>
            <person name="Schroder R."/>
            <person name="Shippy T.D."/>
            <person name="Simonnet F."/>
            <person name="Marques-Souza H."/>
            <person name="Tautz D."/>
            <person name="Tomoyasu Y."/>
            <person name="Trauner J."/>
            <person name="Van der Zee M."/>
            <person name="Vervoort M."/>
            <person name="Wittkopp N."/>
            <person name="Wimmer E.A."/>
            <person name="Yang X."/>
            <person name="Jones A.K."/>
            <person name="Sattelle D.B."/>
            <person name="Ebert P.R."/>
            <person name="Nelson D."/>
            <person name="Scott J.G."/>
            <person name="Beeman R.W."/>
            <person name="Muthukrishnan S."/>
            <person name="Kramer K.J."/>
            <person name="Arakane Y."/>
            <person name="Beeman R.W."/>
            <person name="Zhu Q."/>
            <person name="Hogenkamp D."/>
            <person name="Dixit R."/>
            <person name="Oppert B."/>
            <person name="Jiang H."/>
            <person name="Zou Z."/>
            <person name="Marshall J."/>
            <person name="Elpidina E."/>
            <person name="Vinokurov K."/>
            <person name="Oppert C."/>
            <person name="Zou Z."/>
            <person name="Evans J."/>
            <person name="Lu Z."/>
            <person name="Zhao P."/>
            <person name="Sumathipala N."/>
            <person name="Altincicek B."/>
            <person name="Vilcinskas A."/>
            <person name="Williams M."/>
            <person name="Hultmark D."/>
            <person name="Hetru C."/>
            <person name="Jiang H."/>
            <person name="Grimmelikhuijzen C.J."/>
            <person name="Hauser F."/>
            <person name="Cazzamali G."/>
            <person name="Williamson M."/>
            <person name="Park Y."/>
            <person name="Li B."/>
            <person name="Tanaka Y."/>
            <person name="Predel R."/>
            <person name="Neupert S."/>
            <person name="Schachtner J."/>
            <person name="Verleyen P."/>
            <person name="Raible F."/>
            <person name="Bork P."/>
            <person name="Friedrich M."/>
            <person name="Walden K.K."/>
            <person name="Robertson H.M."/>
            <person name="Angeli S."/>
            <person name="Foret S."/>
            <person name="Bucher G."/>
            <person name="Schuetz S."/>
            <person name="Maleszka R."/>
            <person name="Wimmer E.A."/>
            <person name="Beeman R.W."/>
            <person name="Lorenzen M."/>
            <person name="Tomoyasu Y."/>
            <person name="Miller S.C."/>
            <person name="Grossmann D."/>
            <person name="Bucher G."/>
        </authorList>
    </citation>
    <scope>NUCLEOTIDE SEQUENCE [LARGE SCALE GENOMIC DNA]</scope>
    <source>
        <strain evidence="2 3">Georgia GA2</strain>
    </source>
</reference>
<dbReference type="InParanoid" id="A0A139WA52"/>
<feature type="region of interest" description="Disordered" evidence="1">
    <location>
        <begin position="1"/>
        <end position="54"/>
    </location>
</feature>
<name>A0A139WA52_TRICA</name>
<evidence type="ECO:0000313" key="2">
    <source>
        <dbReference type="EMBL" id="KYB24792.1"/>
    </source>
</evidence>
<proteinExistence type="predicted"/>
<sequence>TAEVNGFKPKGGDVDDEDSGNTQAQTPSQEKKRRRRQRKSYSKARFGNEPRKISEKLEGRYRDIVYPDDHQEGYDIHHDSRQCDNMNMKKDMEEIPF</sequence>
<protein>
    <submittedName>
        <fullName evidence="2">Uncharacterized protein</fullName>
    </submittedName>
</protein>
<accession>A0A139WA52</accession>
<reference evidence="2 3" key="2">
    <citation type="journal article" date="2010" name="Nucleic Acids Res.">
        <title>BeetleBase in 2010: revisions to provide comprehensive genomic information for Tribolium castaneum.</title>
        <authorList>
            <person name="Kim H.S."/>
            <person name="Murphy T."/>
            <person name="Xia J."/>
            <person name="Caragea D."/>
            <person name="Park Y."/>
            <person name="Beeman R.W."/>
            <person name="Lorenzen M.D."/>
            <person name="Butcher S."/>
            <person name="Manak J.R."/>
            <person name="Brown S.J."/>
        </authorList>
    </citation>
    <scope>NUCLEOTIDE SEQUENCE [LARGE SCALE GENOMIC DNA]</scope>
    <source>
        <strain evidence="2 3">Georgia GA2</strain>
    </source>
</reference>
<dbReference type="Proteomes" id="UP000007266">
    <property type="component" value="Unassembled WGS sequence"/>
</dbReference>
<dbReference type="EMBL" id="KQ971620">
    <property type="protein sequence ID" value="KYB24792.1"/>
    <property type="molecule type" value="Genomic_DNA"/>
</dbReference>
<organism evidence="2 3">
    <name type="scientific">Tribolium castaneum</name>
    <name type="common">Red flour beetle</name>
    <dbReference type="NCBI Taxonomy" id="7070"/>
    <lineage>
        <taxon>Eukaryota</taxon>
        <taxon>Metazoa</taxon>
        <taxon>Ecdysozoa</taxon>
        <taxon>Arthropoda</taxon>
        <taxon>Hexapoda</taxon>
        <taxon>Insecta</taxon>
        <taxon>Pterygota</taxon>
        <taxon>Neoptera</taxon>
        <taxon>Endopterygota</taxon>
        <taxon>Coleoptera</taxon>
        <taxon>Polyphaga</taxon>
        <taxon>Cucujiformia</taxon>
        <taxon>Tenebrionidae</taxon>
        <taxon>Tenebrionidae incertae sedis</taxon>
        <taxon>Tribolium</taxon>
    </lineage>
</organism>
<feature type="compositionally biased region" description="Basic residues" evidence="1">
    <location>
        <begin position="31"/>
        <end position="42"/>
    </location>
</feature>
<feature type="region of interest" description="Disordered" evidence="1">
    <location>
        <begin position="70"/>
        <end position="97"/>
    </location>
</feature>
<evidence type="ECO:0000313" key="3">
    <source>
        <dbReference type="Proteomes" id="UP000007266"/>
    </source>
</evidence>